<comment type="subcellular location">
    <subcellularLocation>
        <location evidence="1">Cell membrane</location>
        <topology evidence="1">Multi-pass membrane protein</topology>
    </subcellularLocation>
</comment>
<dbReference type="PANTHER" id="PTHR23513:SF6">
    <property type="entry name" value="MAJOR FACILITATOR SUPERFAMILY ASSOCIATED DOMAIN-CONTAINING PROTEIN"/>
    <property type="match status" value="1"/>
</dbReference>
<evidence type="ECO:0000313" key="8">
    <source>
        <dbReference type="Proteomes" id="UP000242864"/>
    </source>
</evidence>
<dbReference type="CDD" id="cd06173">
    <property type="entry name" value="MFS_MefA_like"/>
    <property type="match status" value="1"/>
</dbReference>
<feature type="transmembrane region" description="Helical" evidence="6">
    <location>
        <begin position="254"/>
        <end position="273"/>
    </location>
</feature>
<dbReference type="InterPro" id="IPR011701">
    <property type="entry name" value="MFS"/>
</dbReference>
<dbReference type="GO" id="GO:0022857">
    <property type="term" value="F:transmembrane transporter activity"/>
    <property type="evidence" value="ECO:0007669"/>
    <property type="project" value="InterPro"/>
</dbReference>
<evidence type="ECO:0000256" key="3">
    <source>
        <dbReference type="ARBA" id="ARBA00022692"/>
    </source>
</evidence>
<dbReference type="KEGG" id="slz:B5P37_06050"/>
<evidence type="ECO:0000256" key="6">
    <source>
        <dbReference type="SAM" id="Phobius"/>
    </source>
</evidence>
<organism evidence="7 8">
    <name type="scientific">Staphylococcus lutrae</name>
    <dbReference type="NCBI Taxonomy" id="155085"/>
    <lineage>
        <taxon>Bacteria</taxon>
        <taxon>Bacillati</taxon>
        <taxon>Bacillota</taxon>
        <taxon>Bacilli</taxon>
        <taxon>Bacillales</taxon>
        <taxon>Staphylococcaceae</taxon>
        <taxon>Staphylococcus</taxon>
    </lineage>
</organism>
<accession>A0AAC9WMG7</accession>
<dbReference type="SUPFAM" id="SSF103473">
    <property type="entry name" value="MFS general substrate transporter"/>
    <property type="match status" value="1"/>
</dbReference>
<evidence type="ECO:0008006" key="9">
    <source>
        <dbReference type="Google" id="ProtNLM"/>
    </source>
</evidence>
<keyword evidence="4 6" id="KW-1133">Transmembrane helix</keyword>
<feature type="transmembrane region" description="Helical" evidence="6">
    <location>
        <begin position="285"/>
        <end position="303"/>
    </location>
</feature>
<sequence length="410" mass="45578">MYVLHNRDFTLLFLGRLISNFGDSVYGIGTMLLVYSLSHSPFYTGFALFLTSSTALIQVLLSPLMDHLNPKKYLIVSQLVQALLLISIPILNAYGYLNLGWLFATMFAVSLLNQMVYPIQLSLLPKILNKEELVDGNAYFTMPYQGSDALFNALAGVIITAFGIFAIYIVDSATFLINGIMFIFLSQQLMRMNQNKSFNQQSFLKSHFTSLYKGLALWKDHLLFPLLVGVIVINFSVSGIFANLPFYAVNPLHYSLLMSTSGIGILAGAFIARLQFIRKWHLGKFYIIGIALIGLCWMISALIEAHNIYNQLLTFILFLIGWMVVGIFNIFSQTIVQLKVNADQLGMAMGSMIGVSTSLAPIGALLGGTIGNILNSHFVIILFASLFIGVALFWLSQTSIRKMSHLNTIE</sequence>
<dbReference type="PANTHER" id="PTHR23513">
    <property type="entry name" value="INTEGRAL MEMBRANE EFFLUX PROTEIN-RELATED"/>
    <property type="match status" value="1"/>
</dbReference>
<evidence type="ECO:0000256" key="1">
    <source>
        <dbReference type="ARBA" id="ARBA00004651"/>
    </source>
</evidence>
<feature type="transmembrane region" description="Helical" evidence="6">
    <location>
        <begin position="12"/>
        <end position="36"/>
    </location>
</feature>
<feature type="transmembrane region" description="Helical" evidence="6">
    <location>
        <begin position="42"/>
        <end position="61"/>
    </location>
</feature>
<feature type="transmembrane region" description="Helical" evidence="6">
    <location>
        <begin position="309"/>
        <end position="331"/>
    </location>
</feature>
<gene>
    <name evidence="7" type="ORF">B5P37_06050</name>
</gene>
<feature type="transmembrane region" description="Helical" evidence="6">
    <location>
        <begin position="175"/>
        <end position="192"/>
    </location>
</feature>
<dbReference type="GO" id="GO:0005886">
    <property type="term" value="C:plasma membrane"/>
    <property type="evidence" value="ECO:0007669"/>
    <property type="project" value="UniProtKB-SubCell"/>
</dbReference>
<evidence type="ECO:0000256" key="2">
    <source>
        <dbReference type="ARBA" id="ARBA00022475"/>
    </source>
</evidence>
<dbReference type="Proteomes" id="UP000242864">
    <property type="component" value="Chromosome"/>
</dbReference>
<keyword evidence="5 6" id="KW-0472">Membrane</keyword>
<dbReference type="Gene3D" id="1.20.1250.20">
    <property type="entry name" value="MFS general substrate transporter like domains"/>
    <property type="match status" value="1"/>
</dbReference>
<feature type="transmembrane region" description="Helical" evidence="6">
    <location>
        <begin position="352"/>
        <end position="371"/>
    </location>
</feature>
<feature type="transmembrane region" description="Helical" evidence="6">
    <location>
        <begin position="222"/>
        <end position="242"/>
    </location>
</feature>
<evidence type="ECO:0000256" key="4">
    <source>
        <dbReference type="ARBA" id="ARBA00022989"/>
    </source>
</evidence>
<name>A0AAC9WMG7_9STAP</name>
<dbReference type="InterPro" id="IPR036259">
    <property type="entry name" value="MFS_trans_sf"/>
</dbReference>
<dbReference type="AlphaFoldDB" id="A0AAC9WMG7"/>
<proteinExistence type="predicted"/>
<evidence type="ECO:0000313" key="7">
    <source>
        <dbReference type="EMBL" id="ARJ50912.1"/>
    </source>
</evidence>
<keyword evidence="3 6" id="KW-0812">Transmembrane</keyword>
<feature type="transmembrane region" description="Helical" evidence="6">
    <location>
        <begin position="377"/>
        <end position="395"/>
    </location>
</feature>
<keyword evidence="8" id="KW-1185">Reference proteome</keyword>
<reference evidence="7 8" key="1">
    <citation type="submission" date="2017-04" db="EMBL/GenBank/DDBJ databases">
        <authorList>
            <person name="Veseli I.A."/>
            <person name="Tang C."/>
            <person name="Pombert J.-F."/>
        </authorList>
    </citation>
    <scope>NUCLEOTIDE SEQUENCE [LARGE SCALE GENOMIC DNA]</scope>
    <source>
        <strain evidence="7 8">ATCC 700373</strain>
    </source>
</reference>
<feature type="transmembrane region" description="Helical" evidence="6">
    <location>
        <begin position="73"/>
        <end position="94"/>
    </location>
</feature>
<dbReference type="EMBL" id="CP020773">
    <property type="protein sequence ID" value="ARJ50912.1"/>
    <property type="molecule type" value="Genomic_DNA"/>
</dbReference>
<keyword evidence="2" id="KW-1003">Cell membrane</keyword>
<evidence type="ECO:0000256" key="5">
    <source>
        <dbReference type="ARBA" id="ARBA00023136"/>
    </source>
</evidence>
<protein>
    <recommendedName>
        <fullName evidence="9">MFS transporter</fullName>
    </recommendedName>
</protein>
<dbReference type="Pfam" id="PF07690">
    <property type="entry name" value="MFS_1"/>
    <property type="match status" value="1"/>
</dbReference>